<keyword evidence="1" id="KW-0732">Signal</keyword>
<accession>A0ABP8ZU79</accession>
<dbReference type="Proteomes" id="UP001500141">
    <property type="component" value="Unassembled WGS sequence"/>
</dbReference>
<sequence length="452" mass="51635">MKKIIILALLTTFFANAQVVKYKAADYKLSFDVTKYEEQEFYYDTAQKKYQLSSKRTTFLKGGLVTKIESEMNYFMYVKSTMDFVYKNGQLDKMTIASSGTVTEEKYAYQNGKIVSKTVTGDTPSKTEYVYDAKGNLSKETVYEDGVLVKKIAYSNYTAPTSYFKKITNCYNETVQSTYEQTFKDNCLMIDKVDGEYYKGQSTYEYDKYGNELSITSDGKTTKNSYGYDAKGNVIQSMKIQQGFDGMADTNYFTFAKVTFANGKITGNTSFDAGFVKKYESSSASYDVNFAFNSVSGEQLTKAMNDLKASLNSSYKIKKNQDNTFNIKDENGEEITNSVDAVKSKNDILVYDILYRKSLLLKNFYNDAIKVGEWYSMEELPSPSGLYWIFSQTPEFFVIQNGVLADMSLYKLVKTQKEDDFIVQEAGIDKYIIRNLNSKGYETFYPLEFLNN</sequence>
<comment type="caution">
    <text evidence="2">The sequence shown here is derived from an EMBL/GenBank/DDBJ whole genome shotgun (WGS) entry which is preliminary data.</text>
</comment>
<dbReference type="EMBL" id="BAABIP010000011">
    <property type="protein sequence ID" value="GAA4765977.1"/>
    <property type="molecule type" value="Genomic_DNA"/>
</dbReference>
<proteinExistence type="predicted"/>
<dbReference type="Gene3D" id="3.90.930.1">
    <property type="match status" value="1"/>
</dbReference>
<dbReference type="RefSeq" id="WP_264543509.1">
    <property type="nucleotide sequence ID" value="NZ_BAABIP010000011.1"/>
</dbReference>
<evidence type="ECO:0008006" key="4">
    <source>
        <dbReference type="Google" id="ProtNLM"/>
    </source>
</evidence>
<keyword evidence="3" id="KW-1185">Reference proteome</keyword>
<organism evidence="2 3">
    <name type="scientific">Flavobacterium hankyongi</name>
    <dbReference type="NCBI Taxonomy" id="1176532"/>
    <lineage>
        <taxon>Bacteria</taxon>
        <taxon>Pseudomonadati</taxon>
        <taxon>Bacteroidota</taxon>
        <taxon>Flavobacteriia</taxon>
        <taxon>Flavobacteriales</taxon>
        <taxon>Flavobacteriaceae</taxon>
        <taxon>Flavobacterium</taxon>
    </lineage>
</organism>
<evidence type="ECO:0000256" key="1">
    <source>
        <dbReference type="SAM" id="SignalP"/>
    </source>
</evidence>
<feature type="signal peptide" evidence="1">
    <location>
        <begin position="1"/>
        <end position="17"/>
    </location>
</feature>
<gene>
    <name evidence="2" type="ORF">GCM10023230_14590</name>
</gene>
<evidence type="ECO:0000313" key="3">
    <source>
        <dbReference type="Proteomes" id="UP001500141"/>
    </source>
</evidence>
<feature type="chain" id="PRO_5046142818" description="YD repeat-containing protein" evidence="1">
    <location>
        <begin position="18"/>
        <end position="452"/>
    </location>
</feature>
<protein>
    <recommendedName>
        <fullName evidence="4">YD repeat-containing protein</fullName>
    </recommendedName>
</protein>
<reference evidence="3" key="1">
    <citation type="journal article" date="2019" name="Int. J. Syst. Evol. Microbiol.">
        <title>The Global Catalogue of Microorganisms (GCM) 10K type strain sequencing project: providing services to taxonomists for standard genome sequencing and annotation.</title>
        <authorList>
            <consortium name="The Broad Institute Genomics Platform"/>
            <consortium name="The Broad Institute Genome Sequencing Center for Infectious Disease"/>
            <person name="Wu L."/>
            <person name="Ma J."/>
        </authorList>
    </citation>
    <scope>NUCLEOTIDE SEQUENCE [LARGE SCALE GENOMIC DNA]</scope>
    <source>
        <strain evidence="3">JCM 18198</strain>
    </source>
</reference>
<name>A0ABP8ZU79_9FLAO</name>
<evidence type="ECO:0000313" key="2">
    <source>
        <dbReference type="EMBL" id="GAA4765977.1"/>
    </source>
</evidence>